<organism evidence="2 3">
    <name type="scientific">Rhodosorus marinus</name>
    <dbReference type="NCBI Taxonomy" id="101924"/>
    <lineage>
        <taxon>Eukaryota</taxon>
        <taxon>Rhodophyta</taxon>
        <taxon>Stylonematophyceae</taxon>
        <taxon>Stylonematales</taxon>
        <taxon>Stylonemataceae</taxon>
        <taxon>Rhodosorus</taxon>
    </lineage>
</organism>
<evidence type="ECO:0000256" key="1">
    <source>
        <dbReference type="SAM" id="MobiDB-lite"/>
    </source>
</evidence>
<feature type="region of interest" description="Disordered" evidence="1">
    <location>
        <begin position="198"/>
        <end position="265"/>
    </location>
</feature>
<gene>
    <name evidence="2" type="ORF">NDN08_002566</name>
</gene>
<evidence type="ECO:0000313" key="3">
    <source>
        <dbReference type="Proteomes" id="UP001157974"/>
    </source>
</evidence>
<evidence type="ECO:0000313" key="2">
    <source>
        <dbReference type="EMBL" id="KAJ8906067.1"/>
    </source>
</evidence>
<feature type="region of interest" description="Disordered" evidence="1">
    <location>
        <begin position="298"/>
        <end position="332"/>
    </location>
</feature>
<feature type="compositionally biased region" description="Polar residues" evidence="1">
    <location>
        <begin position="227"/>
        <end position="237"/>
    </location>
</feature>
<dbReference type="Proteomes" id="UP001157974">
    <property type="component" value="Unassembled WGS sequence"/>
</dbReference>
<proteinExistence type="predicted"/>
<feature type="compositionally biased region" description="Polar residues" evidence="1">
    <location>
        <begin position="249"/>
        <end position="260"/>
    </location>
</feature>
<accession>A0AAV8UYB7</accession>
<feature type="compositionally biased region" description="Basic and acidic residues" evidence="1">
    <location>
        <begin position="200"/>
        <end position="209"/>
    </location>
</feature>
<feature type="region of interest" description="Disordered" evidence="1">
    <location>
        <begin position="64"/>
        <end position="166"/>
    </location>
</feature>
<feature type="compositionally biased region" description="Basic and acidic residues" evidence="1">
    <location>
        <begin position="101"/>
        <end position="141"/>
    </location>
</feature>
<dbReference type="AlphaFoldDB" id="A0AAV8UYB7"/>
<keyword evidence="3" id="KW-1185">Reference proteome</keyword>
<reference evidence="2 3" key="1">
    <citation type="journal article" date="2023" name="Nat. Commun.">
        <title>Origin of minicircular mitochondrial genomes in red algae.</title>
        <authorList>
            <person name="Lee Y."/>
            <person name="Cho C.H."/>
            <person name="Lee Y.M."/>
            <person name="Park S.I."/>
            <person name="Yang J.H."/>
            <person name="West J.A."/>
            <person name="Bhattacharya D."/>
            <person name="Yoon H.S."/>
        </authorList>
    </citation>
    <scope>NUCLEOTIDE SEQUENCE [LARGE SCALE GENOMIC DNA]</scope>
    <source>
        <strain evidence="2 3">CCMP1338</strain>
        <tissue evidence="2">Whole cell</tissue>
    </source>
</reference>
<sequence length="332" mass="35569">MHSEQKKSITQRSIRGDDPRGAIDGIDKDESALKKVTTIGRAMLRLVRHKYGVLQRIRYLSKDASAQVGGVASSGGAAGARQDPKSGVSGSPDGGSATQEAKTEDQSGAKNKDGRSERSGNAEISKESDGVSKPDGTDGLHKGMSLGIPSTSLGFSEERVGDDEDPNKWIKFGFKYAGAVVVFLIAFGSLRAYEASLEAEAAKRRKEQEGSDDDGPEEDQTAHPFLGQTTTPATDSGNPPIENGGAPASQAQTPFQNLPQNAGPLFPAIANEQESETFSPLEELLVEQVELESKLRTLRQISRSRESDASKKEVKSRLSQLEKEIQALEKTN</sequence>
<feature type="compositionally biased region" description="Basic and acidic residues" evidence="1">
    <location>
        <begin position="303"/>
        <end position="332"/>
    </location>
</feature>
<comment type="caution">
    <text evidence="2">The sequence shown here is derived from an EMBL/GenBank/DDBJ whole genome shotgun (WGS) entry which is preliminary data.</text>
</comment>
<dbReference type="EMBL" id="JAMWBK010000004">
    <property type="protein sequence ID" value="KAJ8906067.1"/>
    <property type="molecule type" value="Genomic_DNA"/>
</dbReference>
<feature type="compositionally biased region" description="Basic and acidic residues" evidence="1">
    <location>
        <begin position="14"/>
        <end position="31"/>
    </location>
</feature>
<feature type="region of interest" description="Disordered" evidence="1">
    <location>
        <begin position="1"/>
        <end position="31"/>
    </location>
</feature>
<feature type="compositionally biased region" description="Acidic residues" evidence="1">
    <location>
        <begin position="210"/>
        <end position="219"/>
    </location>
</feature>
<protein>
    <submittedName>
        <fullName evidence="2">Uncharacterized protein</fullName>
    </submittedName>
</protein>
<name>A0AAV8UYB7_9RHOD</name>